<dbReference type="PANTHER" id="PTHR43072:SF51">
    <property type="entry name" value="ABC SUPERFAMILY TRANSPORT PROTEIN"/>
    <property type="match status" value="1"/>
</dbReference>
<dbReference type="InterPro" id="IPR000182">
    <property type="entry name" value="GNAT_dom"/>
</dbReference>
<keyword evidence="1 4" id="KW-0808">Transferase</keyword>
<dbReference type="EMBL" id="OJIN01000239">
    <property type="protein sequence ID" value="SPD76410.1"/>
    <property type="molecule type" value="Genomic_DNA"/>
</dbReference>
<sequence length="152" mass="17210">MPKIDPQELQIRIMKKGDIDAIVNIDASVFGEKRTDYYERKCALALDQSNQMVTSLVAEYKGKIIGFIMSNTYLGEFGIPEPTASLDTIGVDPEYQKQGVALALMKQFIANAKKAHIEDIYALVNWNDWDMLKFFERSGFVPSKAIKLELKL</sequence>
<organism evidence="4">
    <name type="scientific">uncultured Desulfobacterium sp</name>
    <dbReference type="NCBI Taxonomy" id="201089"/>
    <lineage>
        <taxon>Bacteria</taxon>
        <taxon>Pseudomonadati</taxon>
        <taxon>Thermodesulfobacteriota</taxon>
        <taxon>Desulfobacteria</taxon>
        <taxon>Desulfobacterales</taxon>
        <taxon>Desulfobacteriaceae</taxon>
        <taxon>Desulfobacterium</taxon>
        <taxon>environmental samples</taxon>
    </lineage>
</organism>
<name>A0A445N3W6_9BACT</name>
<dbReference type="SUPFAM" id="SSF55729">
    <property type="entry name" value="Acyl-CoA N-acyltransferases (Nat)"/>
    <property type="match status" value="1"/>
</dbReference>
<evidence type="ECO:0000256" key="1">
    <source>
        <dbReference type="ARBA" id="ARBA00022679"/>
    </source>
</evidence>
<dbReference type="AlphaFoldDB" id="A0A445N3W6"/>
<evidence type="ECO:0000313" key="4">
    <source>
        <dbReference type="EMBL" id="SPD76410.1"/>
    </source>
</evidence>
<dbReference type="CDD" id="cd04301">
    <property type="entry name" value="NAT_SF"/>
    <property type="match status" value="1"/>
</dbReference>
<dbReference type="PROSITE" id="PS51186">
    <property type="entry name" value="GNAT"/>
    <property type="match status" value="1"/>
</dbReference>
<feature type="domain" description="N-acetyltransferase" evidence="3">
    <location>
        <begin position="9"/>
        <end position="152"/>
    </location>
</feature>
<evidence type="ECO:0000256" key="2">
    <source>
        <dbReference type="ARBA" id="ARBA00023315"/>
    </source>
</evidence>
<gene>
    <name evidence="4" type="ORF">PITCH_A920038</name>
</gene>
<protein>
    <submittedName>
        <fullName evidence="4">Acetyltransferase, GNAT family</fullName>
    </submittedName>
</protein>
<dbReference type="InterPro" id="IPR016181">
    <property type="entry name" value="Acyl_CoA_acyltransferase"/>
</dbReference>
<accession>A0A445N3W6</accession>
<dbReference type="PANTHER" id="PTHR43072">
    <property type="entry name" value="N-ACETYLTRANSFERASE"/>
    <property type="match status" value="1"/>
</dbReference>
<dbReference type="Gene3D" id="3.40.630.30">
    <property type="match status" value="1"/>
</dbReference>
<dbReference type="GO" id="GO:0016747">
    <property type="term" value="F:acyltransferase activity, transferring groups other than amino-acyl groups"/>
    <property type="evidence" value="ECO:0007669"/>
    <property type="project" value="InterPro"/>
</dbReference>
<dbReference type="Pfam" id="PF00583">
    <property type="entry name" value="Acetyltransf_1"/>
    <property type="match status" value="1"/>
</dbReference>
<evidence type="ECO:0000259" key="3">
    <source>
        <dbReference type="PROSITE" id="PS51186"/>
    </source>
</evidence>
<reference evidence="4" key="1">
    <citation type="submission" date="2018-01" db="EMBL/GenBank/DDBJ databases">
        <authorList>
            <person name="Regsiter A."/>
            <person name="William W."/>
        </authorList>
    </citation>
    <scope>NUCLEOTIDE SEQUENCE</scope>
    <source>
        <strain evidence="4">TRIP AH-1</strain>
    </source>
</reference>
<proteinExistence type="predicted"/>
<keyword evidence="2" id="KW-0012">Acyltransferase</keyword>